<keyword evidence="3 9" id="KW-0812">Transmembrane</keyword>
<keyword evidence="8 9" id="KW-0807">Transducer</keyword>
<dbReference type="Gene3D" id="1.20.1070.10">
    <property type="entry name" value="Rhodopsin 7-helix transmembrane proteins"/>
    <property type="match status" value="1"/>
</dbReference>
<keyword evidence="4 10" id="KW-1133">Transmembrane helix</keyword>
<feature type="transmembrane region" description="Helical" evidence="10">
    <location>
        <begin position="102"/>
        <end position="123"/>
    </location>
</feature>
<keyword evidence="6 10" id="KW-0472">Membrane</keyword>
<organism evidence="12 13">
    <name type="scientific">Rhipicephalus sanguineus</name>
    <name type="common">Brown dog tick</name>
    <name type="synonym">Ixodes sanguineus</name>
    <dbReference type="NCBI Taxonomy" id="34632"/>
    <lineage>
        <taxon>Eukaryota</taxon>
        <taxon>Metazoa</taxon>
        <taxon>Ecdysozoa</taxon>
        <taxon>Arthropoda</taxon>
        <taxon>Chelicerata</taxon>
        <taxon>Arachnida</taxon>
        <taxon>Acari</taxon>
        <taxon>Parasitiformes</taxon>
        <taxon>Ixodida</taxon>
        <taxon>Ixodoidea</taxon>
        <taxon>Ixodidae</taxon>
        <taxon>Rhipicephalinae</taxon>
        <taxon>Rhipicephalus</taxon>
        <taxon>Rhipicephalus</taxon>
    </lineage>
</organism>
<dbReference type="VEuPathDB" id="VectorBase:RSAN_039145"/>
<dbReference type="GO" id="GO:0005886">
    <property type="term" value="C:plasma membrane"/>
    <property type="evidence" value="ECO:0007669"/>
    <property type="project" value="TreeGrafter"/>
</dbReference>
<sequence length="229" mass="24950">MSHVFVHATTAVSVSVSVWTLVSISIERFFAIVRPLQSRRWQTVSHAYRVIAVIWALSLLHVAPIAVLSQLIPTRTAGHQKCRELWPSDEAEKGFNLYLDSVLLVLPLLIMIVVYAIIVRTLCVGIRLENRSVALGGRVSRRPIGATVFPFSSYLLPFVTSKEAALAALRFDGVTTESPFFPRAGPSASPLCGADTCSDSSAATWESLCAAQSSYTEPHNNTPTLHASD</sequence>
<dbReference type="Proteomes" id="UP000821837">
    <property type="component" value="Unassembled WGS sequence"/>
</dbReference>
<reference evidence="12" key="1">
    <citation type="journal article" date="2020" name="Cell">
        <title>Large-Scale Comparative Analyses of Tick Genomes Elucidate Their Genetic Diversity and Vector Capacities.</title>
        <authorList>
            <consortium name="Tick Genome and Microbiome Consortium (TIGMIC)"/>
            <person name="Jia N."/>
            <person name="Wang J."/>
            <person name="Shi W."/>
            <person name="Du L."/>
            <person name="Sun Y."/>
            <person name="Zhan W."/>
            <person name="Jiang J.F."/>
            <person name="Wang Q."/>
            <person name="Zhang B."/>
            <person name="Ji P."/>
            <person name="Bell-Sakyi L."/>
            <person name="Cui X.M."/>
            <person name="Yuan T.T."/>
            <person name="Jiang B.G."/>
            <person name="Yang W.F."/>
            <person name="Lam T.T."/>
            <person name="Chang Q.C."/>
            <person name="Ding S.J."/>
            <person name="Wang X.J."/>
            <person name="Zhu J.G."/>
            <person name="Ruan X.D."/>
            <person name="Zhao L."/>
            <person name="Wei J.T."/>
            <person name="Ye R.Z."/>
            <person name="Que T.C."/>
            <person name="Du C.H."/>
            <person name="Zhou Y.H."/>
            <person name="Cheng J.X."/>
            <person name="Dai P.F."/>
            <person name="Guo W.B."/>
            <person name="Han X.H."/>
            <person name="Huang E.J."/>
            <person name="Li L.F."/>
            <person name="Wei W."/>
            <person name="Gao Y.C."/>
            <person name="Liu J.Z."/>
            <person name="Shao H.Z."/>
            <person name="Wang X."/>
            <person name="Wang C.C."/>
            <person name="Yang T.C."/>
            <person name="Huo Q.B."/>
            <person name="Li W."/>
            <person name="Chen H.Y."/>
            <person name="Chen S.E."/>
            <person name="Zhou L.G."/>
            <person name="Ni X.B."/>
            <person name="Tian J.H."/>
            <person name="Sheng Y."/>
            <person name="Liu T."/>
            <person name="Pan Y.S."/>
            <person name="Xia L.Y."/>
            <person name="Li J."/>
            <person name="Zhao F."/>
            <person name="Cao W.C."/>
        </authorList>
    </citation>
    <scope>NUCLEOTIDE SEQUENCE</scope>
    <source>
        <strain evidence="12">Rsan-2018</strain>
    </source>
</reference>
<comment type="caution">
    <text evidence="12">The sequence shown here is derived from an EMBL/GenBank/DDBJ whole genome shotgun (WGS) entry which is preliminary data.</text>
</comment>
<feature type="transmembrane region" description="Helical" evidence="10">
    <location>
        <begin position="6"/>
        <end position="26"/>
    </location>
</feature>
<reference evidence="12" key="2">
    <citation type="submission" date="2021-09" db="EMBL/GenBank/DDBJ databases">
        <authorList>
            <person name="Jia N."/>
            <person name="Wang J."/>
            <person name="Shi W."/>
            <person name="Du L."/>
            <person name="Sun Y."/>
            <person name="Zhan W."/>
            <person name="Jiang J."/>
            <person name="Wang Q."/>
            <person name="Zhang B."/>
            <person name="Ji P."/>
            <person name="Sakyi L.B."/>
            <person name="Cui X."/>
            <person name="Yuan T."/>
            <person name="Jiang B."/>
            <person name="Yang W."/>
            <person name="Lam T.T.-Y."/>
            <person name="Chang Q."/>
            <person name="Ding S."/>
            <person name="Wang X."/>
            <person name="Zhu J."/>
            <person name="Ruan X."/>
            <person name="Zhao L."/>
            <person name="Wei J."/>
            <person name="Que T."/>
            <person name="Du C."/>
            <person name="Cheng J."/>
            <person name="Dai P."/>
            <person name="Han X."/>
            <person name="Huang E."/>
            <person name="Gao Y."/>
            <person name="Liu J."/>
            <person name="Shao H."/>
            <person name="Ye R."/>
            <person name="Li L."/>
            <person name="Wei W."/>
            <person name="Wang X."/>
            <person name="Wang C."/>
            <person name="Huo Q."/>
            <person name="Li W."/>
            <person name="Guo W."/>
            <person name="Chen H."/>
            <person name="Chen S."/>
            <person name="Zhou L."/>
            <person name="Zhou L."/>
            <person name="Ni X."/>
            <person name="Tian J."/>
            <person name="Zhou Y."/>
            <person name="Sheng Y."/>
            <person name="Liu T."/>
            <person name="Pan Y."/>
            <person name="Xia L."/>
            <person name="Li J."/>
            <person name="Zhao F."/>
            <person name="Cao W."/>
        </authorList>
    </citation>
    <scope>NUCLEOTIDE SEQUENCE</scope>
    <source>
        <strain evidence="12">Rsan-2018</strain>
        <tissue evidence="12">Larvae</tissue>
    </source>
</reference>
<evidence type="ECO:0000256" key="8">
    <source>
        <dbReference type="ARBA" id="ARBA00023224"/>
    </source>
</evidence>
<feature type="transmembrane region" description="Helical" evidence="10">
    <location>
        <begin position="47"/>
        <end position="67"/>
    </location>
</feature>
<keyword evidence="7 9" id="KW-0675">Receptor</keyword>
<comment type="subcellular location">
    <subcellularLocation>
        <location evidence="1">Membrane</location>
        <topology evidence="1">Multi-pass membrane protein</topology>
    </subcellularLocation>
</comment>
<dbReference type="PRINTS" id="PR00237">
    <property type="entry name" value="GPCRRHODOPSN"/>
</dbReference>
<evidence type="ECO:0000256" key="5">
    <source>
        <dbReference type="ARBA" id="ARBA00023040"/>
    </source>
</evidence>
<evidence type="ECO:0000313" key="13">
    <source>
        <dbReference type="Proteomes" id="UP000821837"/>
    </source>
</evidence>
<evidence type="ECO:0000256" key="4">
    <source>
        <dbReference type="ARBA" id="ARBA00022989"/>
    </source>
</evidence>
<dbReference type="SUPFAM" id="SSF81321">
    <property type="entry name" value="Family A G protein-coupled receptor-like"/>
    <property type="match status" value="1"/>
</dbReference>
<dbReference type="InterPro" id="IPR000276">
    <property type="entry name" value="GPCR_Rhodpsn"/>
</dbReference>
<evidence type="ECO:0000256" key="9">
    <source>
        <dbReference type="RuleBase" id="RU000688"/>
    </source>
</evidence>
<evidence type="ECO:0000256" key="6">
    <source>
        <dbReference type="ARBA" id="ARBA00023136"/>
    </source>
</evidence>
<dbReference type="PROSITE" id="PS00237">
    <property type="entry name" value="G_PROTEIN_RECEP_F1_1"/>
    <property type="match status" value="1"/>
</dbReference>
<protein>
    <recommendedName>
        <fullName evidence="11">G-protein coupled receptors family 1 profile domain-containing protein</fullName>
    </recommendedName>
</protein>
<feature type="domain" description="G-protein coupled receptors family 1 profile" evidence="11">
    <location>
        <begin position="1"/>
        <end position="122"/>
    </location>
</feature>
<name>A0A9D4T3F3_RHISA</name>
<evidence type="ECO:0000259" key="11">
    <source>
        <dbReference type="PROSITE" id="PS50262"/>
    </source>
</evidence>
<evidence type="ECO:0000313" key="12">
    <source>
        <dbReference type="EMBL" id="KAH7968639.1"/>
    </source>
</evidence>
<dbReference type="PROSITE" id="PS50262">
    <property type="entry name" value="G_PROTEIN_RECEP_F1_2"/>
    <property type="match status" value="1"/>
</dbReference>
<keyword evidence="13" id="KW-1185">Reference proteome</keyword>
<dbReference type="PANTHER" id="PTHR24238">
    <property type="entry name" value="G-PROTEIN COUPLED RECEPTOR"/>
    <property type="match status" value="1"/>
</dbReference>
<dbReference type="GO" id="GO:0008188">
    <property type="term" value="F:neuropeptide receptor activity"/>
    <property type="evidence" value="ECO:0007669"/>
    <property type="project" value="TreeGrafter"/>
</dbReference>
<evidence type="ECO:0000256" key="1">
    <source>
        <dbReference type="ARBA" id="ARBA00004141"/>
    </source>
</evidence>
<proteinExistence type="inferred from homology"/>
<dbReference type="PANTHER" id="PTHR24238:SF75">
    <property type="entry name" value="CHOLECYSTOKININ-LIKE RECEPTOR AT 17D1-RELATED"/>
    <property type="match status" value="1"/>
</dbReference>
<dbReference type="EMBL" id="JABSTV010001248">
    <property type="protein sequence ID" value="KAH7968639.1"/>
    <property type="molecule type" value="Genomic_DNA"/>
</dbReference>
<accession>A0A9D4T3F3</accession>
<dbReference type="Pfam" id="PF00001">
    <property type="entry name" value="7tm_1"/>
    <property type="match status" value="1"/>
</dbReference>
<gene>
    <name evidence="12" type="ORF">HPB52_010468</name>
</gene>
<dbReference type="AlphaFoldDB" id="A0A9D4T3F3"/>
<evidence type="ECO:0000256" key="7">
    <source>
        <dbReference type="ARBA" id="ARBA00023170"/>
    </source>
</evidence>
<evidence type="ECO:0000256" key="10">
    <source>
        <dbReference type="SAM" id="Phobius"/>
    </source>
</evidence>
<evidence type="ECO:0000256" key="3">
    <source>
        <dbReference type="ARBA" id="ARBA00022692"/>
    </source>
</evidence>
<keyword evidence="5 9" id="KW-0297">G-protein coupled receptor</keyword>
<evidence type="ECO:0000256" key="2">
    <source>
        <dbReference type="ARBA" id="ARBA00010663"/>
    </source>
</evidence>
<dbReference type="InterPro" id="IPR017452">
    <property type="entry name" value="GPCR_Rhodpsn_7TM"/>
</dbReference>
<comment type="similarity">
    <text evidence="2 9">Belongs to the G-protein coupled receptor 1 family.</text>
</comment>